<feature type="compositionally biased region" description="Basic and acidic residues" evidence="1">
    <location>
        <begin position="106"/>
        <end position="117"/>
    </location>
</feature>
<reference evidence="2 3" key="1">
    <citation type="journal article" date="2022" name="Nat. Genet.">
        <title>Improved pea reference genome and pan-genome highlight genomic features and evolutionary characteristics.</title>
        <authorList>
            <person name="Yang T."/>
            <person name="Liu R."/>
            <person name="Luo Y."/>
            <person name="Hu S."/>
            <person name="Wang D."/>
            <person name="Wang C."/>
            <person name="Pandey M.K."/>
            <person name="Ge S."/>
            <person name="Xu Q."/>
            <person name="Li N."/>
            <person name="Li G."/>
            <person name="Huang Y."/>
            <person name="Saxena R.K."/>
            <person name="Ji Y."/>
            <person name="Li M."/>
            <person name="Yan X."/>
            <person name="He Y."/>
            <person name="Liu Y."/>
            <person name="Wang X."/>
            <person name="Xiang C."/>
            <person name="Varshney R.K."/>
            <person name="Ding H."/>
            <person name="Gao S."/>
            <person name="Zong X."/>
        </authorList>
    </citation>
    <scope>NUCLEOTIDE SEQUENCE [LARGE SCALE GENOMIC DNA]</scope>
    <source>
        <strain evidence="2 3">cv. Zhongwan 6</strain>
    </source>
</reference>
<dbReference type="PANTHER" id="PTHR32108:SF9">
    <property type="entry name" value="REVERSE TRANSCRIPTASE RNASE H-LIKE DOMAIN-CONTAINING PROTEIN"/>
    <property type="match status" value="1"/>
</dbReference>
<evidence type="ECO:0000256" key="1">
    <source>
        <dbReference type="SAM" id="MobiDB-lite"/>
    </source>
</evidence>
<dbReference type="AlphaFoldDB" id="A0A9D5A0Q6"/>
<evidence type="ECO:0000313" key="2">
    <source>
        <dbReference type="EMBL" id="KAI5388955.1"/>
    </source>
</evidence>
<dbReference type="EMBL" id="JAMSHJ010000007">
    <property type="protein sequence ID" value="KAI5388955.1"/>
    <property type="molecule type" value="Genomic_DNA"/>
</dbReference>
<name>A0A9D5A0Q6_PEA</name>
<protein>
    <submittedName>
        <fullName evidence="2">Uncharacterized protein</fullName>
    </submittedName>
</protein>
<keyword evidence="3" id="KW-1185">Reference proteome</keyword>
<dbReference type="Gramene" id="Psat07G0456100-T1">
    <property type="protein sequence ID" value="KAI5388955.1"/>
    <property type="gene ID" value="KIW84_074561"/>
</dbReference>
<organism evidence="2 3">
    <name type="scientific">Pisum sativum</name>
    <name type="common">Garden pea</name>
    <name type="synonym">Lathyrus oleraceus</name>
    <dbReference type="NCBI Taxonomy" id="3888"/>
    <lineage>
        <taxon>Eukaryota</taxon>
        <taxon>Viridiplantae</taxon>
        <taxon>Streptophyta</taxon>
        <taxon>Embryophyta</taxon>
        <taxon>Tracheophyta</taxon>
        <taxon>Spermatophyta</taxon>
        <taxon>Magnoliopsida</taxon>
        <taxon>eudicotyledons</taxon>
        <taxon>Gunneridae</taxon>
        <taxon>Pentapetalae</taxon>
        <taxon>rosids</taxon>
        <taxon>fabids</taxon>
        <taxon>Fabales</taxon>
        <taxon>Fabaceae</taxon>
        <taxon>Papilionoideae</taxon>
        <taxon>50 kb inversion clade</taxon>
        <taxon>NPAAA clade</taxon>
        <taxon>Hologalegina</taxon>
        <taxon>IRL clade</taxon>
        <taxon>Fabeae</taxon>
        <taxon>Lathyrus</taxon>
    </lineage>
</organism>
<accession>A0A9D5A0Q6</accession>
<evidence type="ECO:0000313" key="3">
    <source>
        <dbReference type="Proteomes" id="UP001058974"/>
    </source>
</evidence>
<dbReference type="PANTHER" id="PTHR32108">
    <property type="entry name" value="DNA-DIRECTED RNA POLYMERASE SUBUNIT ALPHA"/>
    <property type="match status" value="1"/>
</dbReference>
<feature type="region of interest" description="Disordered" evidence="1">
    <location>
        <begin position="90"/>
        <end position="119"/>
    </location>
</feature>
<comment type="caution">
    <text evidence="2">The sequence shown here is derived from an EMBL/GenBank/DDBJ whole genome shotgun (WGS) entry which is preliminary data.</text>
</comment>
<sequence length="286" mass="31806">MTLAHMALSVYSGCFLSVINLPALFAFLCQFLTCLIDIGMMNPPNTDVLDLKEKMGELFNIMQGLAVGQKAIAERLERIENWLRMGKVQREAPSSGVKKPSGNSQHKKEVESSDVHAKRGKDRYHPYAAAVTILAGNSSVLQQQHPPQQRVQKAGCQVRKRKTDRQFDKPPLTYALLLKKLKDLGLVQPRMLAPLKPDQRPTSYDENAKCEFHSGAPGHNVENCKAFKHVVQDLVDAKAINFARSLNVNANLVPMHGPVGVNVMSKDKRKMEETKGDQLITPMSVV</sequence>
<dbReference type="Proteomes" id="UP001058974">
    <property type="component" value="Chromosome 7"/>
</dbReference>
<gene>
    <name evidence="2" type="ORF">KIW84_074561</name>
</gene>
<proteinExistence type="predicted"/>